<reference evidence="7 9" key="1">
    <citation type="submission" date="2018-02" db="EMBL/GenBank/DDBJ databases">
        <title>Reclassifiation of [Polyangium] brachysporum DSM 7029 as Guopingzhaonella breviflexa gen. nov., sp. nov., a member of the family Comamonadaceae.</title>
        <authorList>
            <person name="Tang B."/>
        </authorList>
    </citation>
    <scope>NUCLEOTIDE SEQUENCE [LARGE SCALE GENOMIC DNA]</scope>
    <source>
        <strain evidence="7 9">DSM 15344</strain>
    </source>
</reference>
<organism evidence="7 9">
    <name type="scientific">Caldimonas thermodepolymerans</name>
    <dbReference type="NCBI Taxonomy" id="215580"/>
    <lineage>
        <taxon>Bacteria</taxon>
        <taxon>Pseudomonadati</taxon>
        <taxon>Pseudomonadota</taxon>
        <taxon>Betaproteobacteria</taxon>
        <taxon>Burkholderiales</taxon>
        <taxon>Sphaerotilaceae</taxon>
        <taxon>Caldimonas</taxon>
    </lineage>
</organism>
<keyword evidence="2" id="KW-1003">Cell membrane</keyword>
<dbReference type="Proteomes" id="UP000239406">
    <property type="component" value="Unassembled WGS sequence"/>
</dbReference>
<feature type="transmembrane region" description="Helical" evidence="6">
    <location>
        <begin position="166"/>
        <end position="195"/>
    </location>
</feature>
<comment type="caution">
    <text evidence="7">The sequence shown here is derived from an EMBL/GenBank/DDBJ whole genome shotgun (WGS) entry which is preliminary data.</text>
</comment>
<dbReference type="GO" id="GO:0015658">
    <property type="term" value="F:branched-chain amino acid transmembrane transporter activity"/>
    <property type="evidence" value="ECO:0007669"/>
    <property type="project" value="InterPro"/>
</dbReference>
<keyword evidence="9" id="KW-1185">Reference proteome</keyword>
<feature type="transmembrane region" description="Helical" evidence="6">
    <location>
        <begin position="228"/>
        <end position="246"/>
    </location>
</feature>
<comment type="subcellular location">
    <subcellularLocation>
        <location evidence="1">Cell membrane</location>
        <topology evidence="1">Multi-pass membrane protein</topology>
    </subcellularLocation>
</comment>
<accession>A0A2S5T5D2</accession>
<evidence type="ECO:0000256" key="3">
    <source>
        <dbReference type="ARBA" id="ARBA00022692"/>
    </source>
</evidence>
<dbReference type="EMBL" id="PSNY01000007">
    <property type="protein sequence ID" value="PPE70205.1"/>
    <property type="molecule type" value="Genomic_DNA"/>
</dbReference>
<feature type="transmembrane region" description="Helical" evidence="6">
    <location>
        <begin position="300"/>
        <end position="329"/>
    </location>
</feature>
<evidence type="ECO:0000256" key="1">
    <source>
        <dbReference type="ARBA" id="ARBA00004651"/>
    </source>
</evidence>
<dbReference type="InterPro" id="IPR001851">
    <property type="entry name" value="ABC_transp_permease"/>
</dbReference>
<sequence>MSAVLPSGVFFERYAAERALVRTGPQWVALALFLAGLAAVPWLASDYVLGVLTLAAITLVAVLGLQITVGMAGLLNLGQSAFVGVGAFTAAALAAKGWSPWVCIPAAAFAAGAVSLLFGLPALRIKGFYLALTTIAAQIMFPIVMIRLPEDWFGGLAGLAVDPPVLFGITAGTPAAMYALSVVVAAIAFVATMNLRRSRVGRAFRAMHDNDIASSVIGVNLAKTKLQAFFAGAFFAGVSGALYAYFVRYVSTEQFTLWLSVWYVGMLIVGGLHTPLGAVLGVLAITALHELVHAAGNVALAGLTNVSGGTVFAMTNVVLGGVILLMLLFEPLGLAHRWALLKASYRMWPYPHG</sequence>
<gene>
    <name evidence="7" type="ORF">C1702_08075</name>
    <name evidence="8" type="ORF">EV676_103171</name>
</gene>
<evidence type="ECO:0000313" key="10">
    <source>
        <dbReference type="Proteomes" id="UP000294772"/>
    </source>
</evidence>
<evidence type="ECO:0000256" key="6">
    <source>
        <dbReference type="SAM" id="Phobius"/>
    </source>
</evidence>
<dbReference type="PANTHER" id="PTHR30482">
    <property type="entry name" value="HIGH-AFFINITY BRANCHED-CHAIN AMINO ACID TRANSPORT SYSTEM PERMEASE"/>
    <property type="match status" value="1"/>
</dbReference>
<protein>
    <submittedName>
        <fullName evidence="8">Amino acid/amide ABC transporter membrane protein 2 (HAAT family)</fullName>
    </submittedName>
    <submittedName>
        <fullName evidence="7">Branched-chain amino acid ABC transporter permease</fullName>
    </submittedName>
</protein>
<evidence type="ECO:0000313" key="8">
    <source>
        <dbReference type="EMBL" id="TCP08138.1"/>
    </source>
</evidence>
<name>A0A2S5T5D2_9BURK</name>
<keyword evidence="4 6" id="KW-1133">Transmembrane helix</keyword>
<dbReference type="PANTHER" id="PTHR30482:SF20">
    <property type="entry name" value="HIGH-AFFINITY BRANCHED-CHAIN AMINO ACID TRANSPORT SYSTEM PERMEASE PROTEIN LIVM"/>
    <property type="match status" value="1"/>
</dbReference>
<dbReference type="RefSeq" id="WP_104357180.1">
    <property type="nucleotide sequence ID" value="NZ_CALFFA010000006.1"/>
</dbReference>
<feature type="transmembrane region" description="Helical" evidence="6">
    <location>
        <begin position="25"/>
        <end position="44"/>
    </location>
</feature>
<feature type="transmembrane region" description="Helical" evidence="6">
    <location>
        <begin position="98"/>
        <end position="120"/>
    </location>
</feature>
<dbReference type="OrthoDB" id="9814461at2"/>
<feature type="transmembrane region" description="Helical" evidence="6">
    <location>
        <begin position="261"/>
        <end position="288"/>
    </location>
</feature>
<reference evidence="8 10" key="2">
    <citation type="submission" date="2019-03" db="EMBL/GenBank/DDBJ databases">
        <title>Genomic Encyclopedia of Type Strains, Phase IV (KMG-IV): sequencing the most valuable type-strain genomes for metagenomic binning, comparative biology and taxonomic classification.</title>
        <authorList>
            <person name="Goeker M."/>
        </authorList>
    </citation>
    <scope>NUCLEOTIDE SEQUENCE [LARGE SCALE GENOMIC DNA]</scope>
    <source>
        <strain evidence="8 10">DSM 15264</strain>
    </source>
</reference>
<evidence type="ECO:0000313" key="9">
    <source>
        <dbReference type="Proteomes" id="UP000239406"/>
    </source>
</evidence>
<proteinExistence type="predicted"/>
<dbReference type="Pfam" id="PF02653">
    <property type="entry name" value="BPD_transp_2"/>
    <property type="match status" value="1"/>
</dbReference>
<dbReference type="EMBL" id="SLXF01000003">
    <property type="protein sequence ID" value="TCP08138.1"/>
    <property type="molecule type" value="Genomic_DNA"/>
</dbReference>
<evidence type="ECO:0000256" key="5">
    <source>
        <dbReference type="ARBA" id="ARBA00023136"/>
    </source>
</evidence>
<keyword evidence="3 6" id="KW-0812">Transmembrane</keyword>
<feature type="transmembrane region" description="Helical" evidence="6">
    <location>
        <begin position="127"/>
        <end position="146"/>
    </location>
</feature>
<dbReference type="GO" id="GO:0005886">
    <property type="term" value="C:plasma membrane"/>
    <property type="evidence" value="ECO:0007669"/>
    <property type="project" value="UniProtKB-SubCell"/>
</dbReference>
<dbReference type="AlphaFoldDB" id="A0A2S5T5D2"/>
<evidence type="ECO:0000256" key="4">
    <source>
        <dbReference type="ARBA" id="ARBA00022989"/>
    </source>
</evidence>
<evidence type="ECO:0000256" key="2">
    <source>
        <dbReference type="ARBA" id="ARBA00022475"/>
    </source>
</evidence>
<dbReference type="Proteomes" id="UP000294772">
    <property type="component" value="Unassembled WGS sequence"/>
</dbReference>
<keyword evidence="5 6" id="KW-0472">Membrane</keyword>
<dbReference type="InterPro" id="IPR043428">
    <property type="entry name" value="LivM-like"/>
</dbReference>
<evidence type="ECO:0000313" key="7">
    <source>
        <dbReference type="EMBL" id="PPE70205.1"/>
    </source>
</evidence>
<feature type="transmembrane region" description="Helical" evidence="6">
    <location>
        <begin position="51"/>
        <end position="78"/>
    </location>
</feature>
<dbReference type="CDD" id="cd06581">
    <property type="entry name" value="TM_PBP1_LivM_like"/>
    <property type="match status" value="1"/>
</dbReference>